<proteinExistence type="predicted"/>
<feature type="transmembrane region" description="Helical" evidence="1">
    <location>
        <begin position="364"/>
        <end position="387"/>
    </location>
</feature>
<name>A0A512NAG4_9HYPH</name>
<feature type="transmembrane region" description="Helical" evidence="1">
    <location>
        <begin position="109"/>
        <end position="129"/>
    </location>
</feature>
<dbReference type="EMBL" id="BKAJ01000043">
    <property type="protein sequence ID" value="GEP55681.1"/>
    <property type="molecule type" value="Genomic_DNA"/>
</dbReference>
<keyword evidence="1" id="KW-0812">Transmembrane</keyword>
<feature type="transmembrane region" description="Helical" evidence="1">
    <location>
        <begin position="312"/>
        <end position="329"/>
    </location>
</feature>
<keyword evidence="1" id="KW-1133">Transmembrane helix</keyword>
<reference evidence="2 3" key="1">
    <citation type="submission" date="2019-07" db="EMBL/GenBank/DDBJ databases">
        <title>Whole genome shotgun sequence of Reyranella soli NBRC 108950.</title>
        <authorList>
            <person name="Hosoyama A."/>
            <person name="Uohara A."/>
            <person name="Ohji S."/>
            <person name="Ichikawa N."/>
        </authorList>
    </citation>
    <scope>NUCLEOTIDE SEQUENCE [LARGE SCALE GENOMIC DNA]</scope>
    <source>
        <strain evidence="2 3">NBRC 108950</strain>
    </source>
</reference>
<evidence type="ECO:0000313" key="3">
    <source>
        <dbReference type="Proteomes" id="UP000321058"/>
    </source>
</evidence>
<feature type="transmembrane region" description="Helical" evidence="1">
    <location>
        <begin position="238"/>
        <end position="254"/>
    </location>
</feature>
<feature type="transmembrane region" description="Helical" evidence="1">
    <location>
        <begin position="284"/>
        <end position="306"/>
    </location>
</feature>
<dbReference type="AlphaFoldDB" id="A0A512NAG4"/>
<accession>A0A512NAG4</accession>
<keyword evidence="3" id="KW-1185">Reference proteome</keyword>
<protein>
    <recommendedName>
        <fullName evidence="4">Glycosyltransferase RgtA/B/C/D-like domain-containing protein</fullName>
    </recommendedName>
</protein>
<keyword evidence="1" id="KW-0472">Membrane</keyword>
<evidence type="ECO:0000256" key="1">
    <source>
        <dbReference type="SAM" id="Phobius"/>
    </source>
</evidence>
<comment type="caution">
    <text evidence="2">The sequence shown here is derived from an EMBL/GenBank/DDBJ whole genome shotgun (WGS) entry which is preliminary data.</text>
</comment>
<evidence type="ECO:0000313" key="2">
    <source>
        <dbReference type="EMBL" id="GEP55681.1"/>
    </source>
</evidence>
<feature type="transmembrane region" description="Helical" evidence="1">
    <location>
        <begin position="28"/>
        <end position="51"/>
    </location>
</feature>
<feature type="transmembrane region" description="Helical" evidence="1">
    <location>
        <begin position="169"/>
        <end position="187"/>
    </location>
</feature>
<dbReference type="RefSeq" id="WP_147149766.1">
    <property type="nucleotide sequence ID" value="NZ_BKAJ01000043.1"/>
</dbReference>
<feature type="transmembrane region" description="Helical" evidence="1">
    <location>
        <begin position="336"/>
        <end position="352"/>
    </location>
</feature>
<feature type="transmembrane region" description="Helical" evidence="1">
    <location>
        <begin position="136"/>
        <end position="157"/>
    </location>
</feature>
<feature type="transmembrane region" description="Helical" evidence="1">
    <location>
        <begin position="199"/>
        <end position="232"/>
    </location>
</feature>
<dbReference type="Proteomes" id="UP000321058">
    <property type="component" value="Unassembled WGS sequence"/>
</dbReference>
<evidence type="ECO:0008006" key="4">
    <source>
        <dbReference type="Google" id="ProtNLM"/>
    </source>
</evidence>
<organism evidence="2 3">
    <name type="scientific">Reyranella soli</name>
    <dbReference type="NCBI Taxonomy" id="1230389"/>
    <lineage>
        <taxon>Bacteria</taxon>
        <taxon>Pseudomonadati</taxon>
        <taxon>Pseudomonadota</taxon>
        <taxon>Alphaproteobacteria</taxon>
        <taxon>Hyphomicrobiales</taxon>
        <taxon>Reyranellaceae</taxon>
        <taxon>Reyranella</taxon>
    </lineage>
</organism>
<dbReference type="OrthoDB" id="7993201at2"/>
<sequence length="565" mass="61546">MTTLSEGPARVAAGTIARRRLALWLRDAASTPTALLALAGLPVLAAAWAVLSPPVMFSKAMTQDLLFNLSGAWHVYSGHVAHVDFHDASGRLSFLLTALGFHLLGPVPFAFLVNVAIMGAALFVAAFLAAIRRLPLLPAATFVVLTTLLALMPANVGDRPEQYTFAMSYNRYGWSAYSILALILFVPPHEQRDRTWIDIAVAGGLLAAMFYLKITYFAAGLATVGFAVLFHPHIGRHWRAWLVVGALMVLNALAPHNQAYLADILAWTTSGAVRKAAILHFNNFVAAIGQYGPYLAAVAVGAGMWWSGRATFRLPLTLVFLLVMSLLLLSQNSQAAGMPSAIVVLFILYDRLRTAFASLDNRDVAPWLLTLLLFPLFAVGGYAASIAGYQAYARDRPGVYVVEHTNLGGLAVPAGPRGTFLSFSNNFDYPSRAGDAPAQPLYQLSDYEYVVVLMEAADLLRGLPPGGIALLDSVNPLPFMLGVEPARGVNLWSTWSAPKRPASEFLGGVRYVLVPKFATSPQWADDMMRLYRGYLEDHFHRAAETRCWILLLRSDPDSPRSESRF</sequence>
<gene>
    <name evidence="2" type="ORF">RSO01_28470</name>
</gene>